<evidence type="ECO:0000256" key="9">
    <source>
        <dbReference type="ARBA" id="ARBA00022989"/>
    </source>
</evidence>
<protein>
    <recommendedName>
        <fullName evidence="11">MYND-type domain-containing protein</fullName>
    </recommendedName>
</protein>
<dbReference type="EMBL" id="MK072256">
    <property type="protein sequence ID" value="AYV81044.1"/>
    <property type="molecule type" value="Genomic_DNA"/>
</dbReference>
<accession>A0A3G5A3I9</accession>
<feature type="domain" description="MYND-type" evidence="11">
    <location>
        <begin position="249"/>
        <end position="296"/>
    </location>
</feature>
<gene>
    <name evidence="12" type="ORF">Harvfovirus14_25</name>
</gene>
<evidence type="ECO:0000256" key="10">
    <source>
        <dbReference type="ARBA" id="ARBA00023136"/>
    </source>
</evidence>
<keyword evidence="2" id="KW-0808">Transferase</keyword>
<dbReference type="GO" id="GO:0008270">
    <property type="term" value="F:zinc ion binding"/>
    <property type="evidence" value="ECO:0007669"/>
    <property type="project" value="UniProtKB-KW"/>
</dbReference>
<evidence type="ECO:0000256" key="1">
    <source>
        <dbReference type="ARBA" id="ARBA00004141"/>
    </source>
</evidence>
<evidence type="ECO:0000256" key="2">
    <source>
        <dbReference type="ARBA" id="ARBA00022679"/>
    </source>
</evidence>
<keyword evidence="9" id="KW-1133">Transmembrane helix</keyword>
<evidence type="ECO:0000259" key="11">
    <source>
        <dbReference type="PROSITE" id="PS50865"/>
    </source>
</evidence>
<evidence type="ECO:0000256" key="7">
    <source>
        <dbReference type="ARBA" id="ARBA00022833"/>
    </source>
</evidence>
<dbReference type="GO" id="GO:0016020">
    <property type="term" value="C:membrane"/>
    <property type="evidence" value="ECO:0007669"/>
    <property type="project" value="UniProtKB-SubCell"/>
</dbReference>
<comment type="subcellular location">
    <subcellularLocation>
        <location evidence="1">Membrane</location>
        <topology evidence="1">Multi-pass membrane protein</topology>
    </subcellularLocation>
</comment>
<sequence>MSRLNVKTIKLILRICEFKRPYMVKEVDNIISILPGLEKMGTEYTELIDIIEKMSPSTSKFDNITRMCGDYLMMARKYASLAYLKSACDKYEIAYMLFQLKIGYGPVRVADLEILYGIFFMSLSCFFQDYANQFLPIARSAFYRAIYILEPLILCKNSERPAVAKSENNGHLIDSMWLSAKSNYATCLAQSNRFNEAIATYQMLIDVSGTAIEKKYKDFDVWNDHHTVGIQNMNGCKLKSIISRHSYTKATCDNPACKSLPELSYPPLKDCSRCQSISYCSPQCQKAHWPRHKTACKATNTPAPVPERHETKQNEAEIIAKRAAMVD</sequence>
<proteinExistence type="predicted"/>
<organism evidence="12">
    <name type="scientific">Harvfovirus sp</name>
    <dbReference type="NCBI Taxonomy" id="2487768"/>
    <lineage>
        <taxon>Viruses</taxon>
        <taxon>Varidnaviria</taxon>
        <taxon>Bamfordvirae</taxon>
        <taxon>Nucleocytoviricota</taxon>
        <taxon>Megaviricetes</taxon>
        <taxon>Imitervirales</taxon>
        <taxon>Mimiviridae</taxon>
        <taxon>Klosneuvirinae</taxon>
    </lineage>
</organism>
<evidence type="ECO:0000256" key="5">
    <source>
        <dbReference type="ARBA" id="ARBA00022771"/>
    </source>
</evidence>
<dbReference type="PANTHER" id="PTHR32523:SF8">
    <property type="entry name" value="DOLICHOL KINASE"/>
    <property type="match status" value="1"/>
</dbReference>
<dbReference type="InterPro" id="IPR002893">
    <property type="entry name" value="Znf_MYND"/>
</dbReference>
<dbReference type="InterPro" id="IPR039606">
    <property type="entry name" value="Phytol/farnesol_kinase"/>
</dbReference>
<evidence type="ECO:0000313" key="12">
    <source>
        <dbReference type="EMBL" id="AYV81044.1"/>
    </source>
</evidence>
<keyword evidence="3" id="KW-0812">Transmembrane</keyword>
<dbReference type="GO" id="GO:0016301">
    <property type="term" value="F:kinase activity"/>
    <property type="evidence" value="ECO:0007669"/>
    <property type="project" value="UniProtKB-KW"/>
</dbReference>
<evidence type="ECO:0000256" key="4">
    <source>
        <dbReference type="ARBA" id="ARBA00022723"/>
    </source>
</evidence>
<evidence type="ECO:0000256" key="8">
    <source>
        <dbReference type="ARBA" id="ARBA00022946"/>
    </source>
</evidence>
<keyword evidence="7" id="KW-0862">Zinc</keyword>
<evidence type="ECO:0000256" key="6">
    <source>
        <dbReference type="ARBA" id="ARBA00022777"/>
    </source>
</evidence>
<keyword evidence="6" id="KW-0418">Kinase</keyword>
<keyword evidence="5" id="KW-0863">Zinc-finger</keyword>
<evidence type="ECO:0000256" key="3">
    <source>
        <dbReference type="ARBA" id="ARBA00022692"/>
    </source>
</evidence>
<keyword evidence="8" id="KW-0809">Transit peptide</keyword>
<dbReference type="Gene3D" id="6.10.140.2220">
    <property type="match status" value="1"/>
</dbReference>
<keyword evidence="10" id="KW-0472">Membrane</keyword>
<dbReference type="Pfam" id="PF01753">
    <property type="entry name" value="zf-MYND"/>
    <property type="match status" value="1"/>
</dbReference>
<dbReference type="PANTHER" id="PTHR32523">
    <property type="entry name" value="PHYTOL KINASE 1, CHLOROPLASTIC"/>
    <property type="match status" value="1"/>
</dbReference>
<dbReference type="PROSITE" id="PS50865">
    <property type="entry name" value="ZF_MYND_2"/>
    <property type="match status" value="1"/>
</dbReference>
<dbReference type="PROSITE" id="PS01360">
    <property type="entry name" value="ZF_MYND_1"/>
    <property type="match status" value="1"/>
</dbReference>
<keyword evidence="4" id="KW-0479">Metal-binding</keyword>
<name>A0A3G5A3I9_9VIRU</name>
<reference evidence="12" key="1">
    <citation type="submission" date="2018-10" db="EMBL/GenBank/DDBJ databases">
        <title>Hidden diversity of soil giant viruses.</title>
        <authorList>
            <person name="Schulz F."/>
            <person name="Alteio L."/>
            <person name="Goudeau D."/>
            <person name="Ryan E.M."/>
            <person name="Malmstrom R.R."/>
            <person name="Blanchard J."/>
            <person name="Woyke T."/>
        </authorList>
    </citation>
    <scope>NUCLEOTIDE SEQUENCE</scope>
    <source>
        <strain evidence="12">HAV1</strain>
    </source>
</reference>
<dbReference type="SUPFAM" id="SSF144232">
    <property type="entry name" value="HIT/MYND zinc finger-like"/>
    <property type="match status" value="1"/>
</dbReference>